<keyword evidence="1" id="KW-0472">Membrane</keyword>
<evidence type="ECO:0000313" key="3">
    <source>
        <dbReference type="Proteomes" id="UP001596455"/>
    </source>
</evidence>
<name>A0ABW2Q3T9_9MICO</name>
<keyword evidence="1" id="KW-0812">Transmembrane</keyword>
<feature type="transmembrane region" description="Helical" evidence="1">
    <location>
        <begin position="176"/>
        <end position="202"/>
    </location>
</feature>
<dbReference type="EMBL" id="JBHTCQ010000001">
    <property type="protein sequence ID" value="MFC7403619.1"/>
    <property type="molecule type" value="Genomic_DNA"/>
</dbReference>
<reference evidence="3" key="1">
    <citation type="journal article" date="2019" name="Int. J. Syst. Evol. Microbiol.">
        <title>The Global Catalogue of Microorganisms (GCM) 10K type strain sequencing project: providing services to taxonomists for standard genome sequencing and annotation.</title>
        <authorList>
            <consortium name="The Broad Institute Genomics Platform"/>
            <consortium name="The Broad Institute Genome Sequencing Center for Infectious Disease"/>
            <person name="Wu L."/>
            <person name="Ma J."/>
        </authorList>
    </citation>
    <scope>NUCLEOTIDE SEQUENCE [LARGE SCALE GENOMIC DNA]</scope>
    <source>
        <strain evidence="3">JCM 1490</strain>
    </source>
</reference>
<protein>
    <submittedName>
        <fullName evidence="2">DUF2079 domain-containing protein</fullName>
    </submittedName>
</protein>
<keyword evidence="3" id="KW-1185">Reference proteome</keyword>
<accession>A0ABW2Q3T9</accession>
<feature type="transmembrane region" description="Helical" evidence="1">
    <location>
        <begin position="209"/>
        <end position="232"/>
    </location>
</feature>
<feature type="transmembrane region" description="Helical" evidence="1">
    <location>
        <begin position="126"/>
        <end position="146"/>
    </location>
</feature>
<comment type="caution">
    <text evidence="2">The sequence shown here is derived from an EMBL/GenBank/DDBJ whole genome shotgun (WGS) entry which is preliminary data.</text>
</comment>
<feature type="transmembrane region" description="Helical" evidence="1">
    <location>
        <begin position="276"/>
        <end position="296"/>
    </location>
</feature>
<feature type="transmembrane region" description="Helical" evidence="1">
    <location>
        <begin position="252"/>
        <end position="269"/>
    </location>
</feature>
<sequence length="481" mass="51222">MTRAAVPARTRAGLGDRVVPWLVAAAAAAVYVTFAVTQWRLLESPSWDLGIFTQLAQAYSRLDAPIVTIKGEGFNLLGDHFHPLLVLLGPLYRLHPSGVTLLVAQAVLIGLSAVPVTAAARELLGSLRGTLLGVAYALCWGLQGAIAAQFHEIAFAVPLLAASLAAYLRGRWWSCAVWAAPLVFVKEDLGLTVAALGLVLWLRAGQRRAGAVLAAWGVGWVVLAIGVILPALNPGGTWDYYGRLGSSGGGDGAAALSDVVAVLLGFFVPAEKYATVGLLVLAAGVVGMRSPLVWLWVPTLAWRFLGNVEYYWGWEWHYSAILMPVAVAAFLDVLAGRTGRGHTGRPLAPVHGRWATAGVAVATATTLVMTLTGPMMRLTDPATYEGSPRAEGARAAIAAVEDGSRVEADIYLLAYLVPRAQVYWVGNTGNPPPDHVVLDTTRRTWPELVDDAAALAEDRHPGTDYELEFDADGYQVATRVR</sequence>
<gene>
    <name evidence="2" type="ORF">ACFQQL_00755</name>
</gene>
<organism evidence="2 3">
    <name type="scientific">Georgenia alba</name>
    <dbReference type="NCBI Taxonomy" id="2233858"/>
    <lineage>
        <taxon>Bacteria</taxon>
        <taxon>Bacillati</taxon>
        <taxon>Actinomycetota</taxon>
        <taxon>Actinomycetes</taxon>
        <taxon>Micrococcales</taxon>
        <taxon>Bogoriellaceae</taxon>
        <taxon>Georgenia</taxon>
    </lineage>
</organism>
<feature type="transmembrane region" description="Helical" evidence="1">
    <location>
        <begin position="99"/>
        <end position="120"/>
    </location>
</feature>
<dbReference type="InterPro" id="IPR018650">
    <property type="entry name" value="STSV1_Orf64"/>
</dbReference>
<feature type="transmembrane region" description="Helical" evidence="1">
    <location>
        <begin position="18"/>
        <end position="37"/>
    </location>
</feature>
<evidence type="ECO:0000313" key="2">
    <source>
        <dbReference type="EMBL" id="MFC7403619.1"/>
    </source>
</evidence>
<keyword evidence="1" id="KW-1133">Transmembrane helix</keyword>
<proteinExistence type="predicted"/>
<feature type="transmembrane region" description="Helical" evidence="1">
    <location>
        <begin position="316"/>
        <end position="335"/>
    </location>
</feature>
<evidence type="ECO:0000256" key="1">
    <source>
        <dbReference type="SAM" id="Phobius"/>
    </source>
</evidence>
<dbReference type="RefSeq" id="WP_382390249.1">
    <property type="nucleotide sequence ID" value="NZ_JBHTCQ010000001.1"/>
</dbReference>
<dbReference type="Pfam" id="PF09852">
    <property type="entry name" value="DUF2079"/>
    <property type="match status" value="1"/>
</dbReference>
<dbReference type="Proteomes" id="UP001596455">
    <property type="component" value="Unassembled WGS sequence"/>
</dbReference>